<evidence type="ECO:0000256" key="7">
    <source>
        <dbReference type="SAM" id="Phobius"/>
    </source>
</evidence>
<dbReference type="Pfam" id="PF09335">
    <property type="entry name" value="VTT_dom"/>
    <property type="match status" value="1"/>
</dbReference>
<comment type="subcellular location">
    <subcellularLocation>
        <location evidence="1">Cell membrane</location>
        <topology evidence="1">Multi-pass membrane protein</topology>
    </subcellularLocation>
</comment>
<dbReference type="AlphaFoldDB" id="A0A852W543"/>
<evidence type="ECO:0000256" key="2">
    <source>
        <dbReference type="ARBA" id="ARBA00010792"/>
    </source>
</evidence>
<dbReference type="GeneID" id="98053896"/>
<dbReference type="GO" id="GO:0005886">
    <property type="term" value="C:plasma membrane"/>
    <property type="evidence" value="ECO:0007669"/>
    <property type="project" value="UniProtKB-SubCell"/>
</dbReference>
<comment type="caution">
    <text evidence="9">The sequence shown here is derived from an EMBL/GenBank/DDBJ whole genome shotgun (WGS) entry which is preliminary data.</text>
</comment>
<dbReference type="EMBL" id="JACCCZ010000001">
    <property type="protein sequence ID" value="NYG03919.1"/>
    <property type="molecule type" value="Genomic_DNA"/>
</dbReference>
<proteinExistence type="inferred from homology"/>
<gene>
    <name evidence="9" type="ORF">HDA37_004204</name>
</gene>
<evidence type="ECO:0000256" key="5">
    <source>
        <dbReference type="ARBA" id="ARBA00022989"/>
    </source>
</evidence>
<evidence type="ECO:0000256" key="3">
    <source>
        <dbReference type="ARBA" id="ARBA00022475"/>
    </source>
</evidence>
<protein>
    <submittedName>
        <fullName evidence="9">Membrane protein DedA with SNARE-associated domain</fullName>
    </submittedName>
</protein>
<sequence>MTDPSALIGYLLQSPWLVPLLAVAVMCDGPFPFLPSEPVLFSATAAALADGDRWRIVALFGAAVVGSLLGDAMLYGAGRSSHSVVRGTRRSDGTGAWVRRHLHRRPVAALVATRLLPGGRLASVSAAGRVRLPLRAFLPATVASALVWSTWMTGIGVLVGPITHGDPLMSVLAGFVLAALVASAAAAAKALLRLRRPVVAV</sequence>
<dbReference type="InterPro" id="IPR032816">
    <property type="entry name" value="VTT_dom"/>
</dbReference>
<evidence type="ECO:0000256" key="1">
    <source>
        <dbReference type="ARBA" id="ARBA00004651"/>
    </source>
</evidence>
<comment type="similarity">
    <text evidence="2">Belongs to the DedA family.</text>
</comment>
<evidence type="ECO:0000313" key="10">
    <source>
        <dbReference type="Proteomes" id="UP000549695"/>
    </source>
</evidence>
<keyword evidence="5 7" id="KW-1133">Transmembrane helix</keyword>
<evidence type="ECO:0000256" key="6">
    <source>
        <dbReference type="ARBA" id="ARBA00023136"/>
    </source>
</evidence>
<evidence type="ECO:0000259" key="8">
    <source>
        <dbReference type="Pfam" id="PF09335"/>
    </source>
</evidence>
<dbReference type="Proteomes" id="UP000549695">
    <property type="component" value="Unassembled WGS sequence"/>
</dbReference>
<feature type="transmembrane region" description="Helical" evidence="7">
    <location>
        <begin position="54"/>
        <end position="76"/>
    </location>
</feature>
<evidence type="ECO:0000313" key="9">
    <source>
        <dbReference type="EMBL" id="NYG03919.1"/>
    </source>
</evidence>
<dbReference type="InterPro" id="IPR051311">
    <property type="entry name" value="DedA_domain"/>
</dbReference>
<keyword evidence="6 7" id="KW-0472">Membrane</keyword>
<keyword evidence="10" id="KW-1185">Reference proteome</keyword>
<feature type="transmembrane region" description="Helical" evidence="7">
    <location>
        <begin position="137"/>
        <end position="162"/>
    </location>
</feature>
<feature type="domain" description="VTT" evidence="8">
    <location>
        <begin position="35"/>
        <end position="156"/>
    </location>
</feature>
<keyword evidence="3" id="KW-1003">Cell membrane</keyword>
<keyword evidence="4 7" id="KW-0812">Transmembrane</keyword>
<evidence type="ECO:0000256" key="4">
    <source>
        <dbReference type="ARBA" id="ARBA00022692"/>
    </source>
</evidence>
<dbReference type="PANTHER" id="PTHR42709:SF6">
    <property type="entry name" value="UNDECAPRENYL PHOSPHATE TRANSPORTER A"/>
    <property type="match status" value="1"/>
</dbReference>
<reference evidence="9 10" key="1">
    <citation type="submission" date="2020-07" db="EMBL/GenBank/DDBJ databases">
        <title>Sequencing the genomes of 1000 actinobacteria strains.</title>
        <authorList>
            <person name="Klenk H.-P."/>
        </authorList>
    </citation>
    <scope>NUCLEOTIDE SEQUENCE [LARGE SCALE GENOMIC DNA]</scope>
    <source>
        <strain evidence="9 10">DSM 44749</strain>
    </source>
</reference>
<organism evidence="9 10">
    <name type="scientific">Pseudonocardia alni</name>
    <name type="common">Amycolata alni</name>
    <dbReference type="NCBI Taxonomy" id="33907"/>
    <lineage>
        <taxon>Bacteria</taxon>
        <taxon>Bacillati</taxon>
        <taxon>Actinomycetota</taxon>
        <taxon>Actinomycetes</taxon>
        <taxon>Pseudonocardiales</taxon>
        <taxon>Pseudonocardiaceae</taxon>
        <taxon>Pseudonocardia</taxon>
    </lineage>
</organism>
<dbReference type="PANTHER" id="PTHR42709">
    <property type="entry name" value="ALKALINE PHOSPHATASE LIKE PROTEIN"/>
    <property type="match status" value="1"/>
</dbReference>
<feature type="transmembrane region" description="Helical" evidence="7">
    <location>
        <begin position="7"/>
        <end position="34"/>
    </location>
</feature>
<dbReference type="RefSeq" id="WP_179761972.1">
    <property type="nucleotide sequence ID" value="NZ_BAAAJZ010000003.1"/>
</dbReference>
<feature type="transmembrane region" description="Helical" evidence="7">
    <location>
        <begin position="168"/>
        <end position="188"/>
    </location>
</feature>
<name>A0A852W543_PSEA5</name>
<accession>A0A852W543</accession>